<evidence type="ECO:0000313" key="3">
    <source>
        <dbReference type="EMBL" id="TCL04315.1"/>
    </source>
</evidence>
<organism evidence="3 4">
    <name type="scientific">Sodalis ligni</name>
    <dbReference type="NCBI Taxonomy" id="2697027"/>
    <lineage>
        <taxon>Bacteria</taxon>
        <taxon>Pseudomonadati</taxon>
        <taxon>Pseudomonadota</taxon>
        <taxon>Gammaproteobacteria</taxon>
        <taxon>Enterobacterales</taxon>
        <taxon>Bruguierivoracaceae</taxon>
        <taxon>Sodalis</taxon>
    </lineage>
</organism>
<evidence type="ECO:0000313" key="4">
    <source>
        <dbReference type="Proteomes" id="UP000294555"/>
    </source>
</evidence>
<accession>A0A4R1NA87</accession>
<dbReference type="OrthoDB" id="9804574at2"/>
<dbReference type="RefSeq" id="WP_132923105.1">
    <property type="nucleotide sequence ID" value="NZ_CP075169.1"/>
</dbReference>
<keyword evidence="1" id="KW-0456">Lyase</keyword>
<dbReference type="InterPro" id="IPR044144">
    <property type="entry name" value="SAF_UxaA/GarD"/>
</dbReference>
<keyword evidence="4" id="KW-1185">Reference proteome</keyword>
<feature type="domain" description="SAF" evidence="2">
    <location>
        <begin position="12"/>
        <end position="83"/>
    </location>
</feature>
<dbReference type="CDD" id="cd11613">
    <property type="entry name" value="SAF_AH_GD"/>
    <property type="match status" value="1"/>
</dbReference>
<dbReference type="Proteomes" id="UP000294555">
    <property type="component" value="Unassembled WGS sequence"/>
</dbReference>
<dbReference type="AlphaFoldDB" id="A0A4R1NA87"/>
<dbReference type="GO" id="GO:0016829">
    <property type="term" value="F:lyase activity"/>
    <property type="evidence" value="ECO:0007669"/>
    <property type="project" value="UniProtKB-KW"/>
</dbReference>
<dbReference type="Gene3D" id="2.30.130.110">
    <property type="match status" value="1"/>
</dbReference>
<proteinExistence type="predicted"/>
<dbReference type="Pfam" id="PF08666">
    <property type="entry name" value="SAF"/>
    <property type="match status" value="1"/>
</dbReference>
<protein>
    <submittedName>
        <fullName evidence="3">SAF domain-containing protein</fullName>
    </submittedName>
</protein>
<dbReference type="PANTHER" id="PTHR30536:SF5">
    <property type="entry name" value="ALTRONATE DEHYDRATASE"/>
    <property type="match status" value="1"/>
</dbReference>
<dbReference type="SMART" id="SM00858">
    <property type="entry name" value="SAF"/>
    <property type="match status" value="1"/>
</dbReference>
<dbReference type="GO" id="GO:0019698">
    <property type="term" value="P:D-galacturonate catabolic process"/>
    <property type="evidence" value="ECO:0007669"/>
    <property type="project" value="TreeGrafter"/>
</dbReference>
<dbReference type="InterPro" id="IPR013974">
    <property type="entry name" value="SAF"/>
</dbReference>
<evidence type="ECO:0000259" key="2">
    <source>
        <dbReference type="SMART" id="SM00858"/>
    </source>
</evidence>
<dbReference type="InterPro" id="IPR052172">
    <property type="entry name" value="UxaA_altronate/galactarate_dh"/>
</dbReference>
<comment type="caution">
    <text evidence="3">The sequence shown here is derived from an EMBL/GenBank/DDBJ whole genome shotgun (WGS) entry which is preliminary data.</text>
</comment>
<evidence type="ECO:0000256" key="1">
    <source>
        <dbReference type="ARBA" id="ARBA00023239"/>
    </source>
</evidence>
<reference evidence="3 4" key="1">
    <citation type="submission" date="2019-02" db="EMBL/GenBank/DDBJ databases">
        <title>Investigation of anaerobic lignin degradation for improved lignocellulosic biofuels.</title>
        <authorList>
            <person name="Deangelis K."/>
        </authorList>
    </citation>
    <scope>NUCLEOTIDE SEQUENCE [LARGE SCALE GENOMIC DNA]</scope>
    <source>
        <strain evidence="3 4">159R</strain>
    </source>
</reference>
<sequence length="104" mass="11172">MSKRALLLNPKDNCVVALEDIAKGDEVNYEGGEFTALHDVTLGHKLAIVDMESGAQVYKYGAIIGSATQTIGRGSHIHSHNLKSNYIEGYHHDDAGYSASGEQA</sequence>
<dbReference type="EMBL" id="SJOI01000001">
    <property type="protein sequence ID" value="TCL04315.1"/>
    <property type="molecule type" value="Genomic_DNA"/>
</dbReference>
<name>A0A4R1NA87_9GAMM</name>
<dbReference type="PANTHER" id="PTHR30536">
    <property type="entry name" value="ALTRONATE/GALACTARATE DEHYDRATASE"/>
    <property type="match status" value="1"/>
</dbReference>
<gene>
    <name evidence="3" type="ORF">EZJ58_2428</name>
</gene>